<dbReference type="HOGENOM" id="CLU_078761_0_0_9"/>
<evidence type="ECO:0000256" key="1">
    <source>
        <dbReference type="SAM" id="MobiDB-lite"/>
    </source>
</evidence>
<dbReference type="OrthoDB" id="2324198at2"/>
<evidence type="ECO:0000256" key="2">
    <source>
        <dbReference type="SAM" id="SignalP"/>
    </source>
</evidence>
<protein>
    <recommendedName>
        <fullName evidence="5">Lipoprotein</fullName>
    </recommendedName>
</protein>
<dbReference type="eggNOG" id="ENOG5033VWT">
    <property type="taxonomic scope" value="Bacteria"/>
</dbReference>
<dbReference type="PROSITE" id="PS51257">
    <property type="entry name" value="PROKAR_LIPOPROTEIN"/>
    <property type="match status" value="1"/>
</dbReference>
<dbReference type="STRING" id="1231336.L248_0229"/>
<gene>
    <name evidence="3" type="ORF">L248_0229</name>
</gene>
<dbReference type="EMBL" id="KI271582">
    <property type="protein sequence ID" value="ERL66550.1"/>
    <property type="molecule type" value="Genomic_DNA"/>
</dbReference>
<organism evidence="3 4">
    <name type="scientific">Schleiferilactobacillus shenzhenensis LY-73</name>
    <dbReference type="NCBI Taxonomy" id="1231336"/>
    <lineage>
        <taxon>Bacteria</taxon>
        <taxon>Bacillati</taxon>
        <taxon>Bacillota</taxon>
        <taxon>Bacilli</taxon>
        <taxon>Lactobacillales</taxon>
        <taxon>Lactobacillaceae</taxon>
        <taxon>Schleiferilactobacillus</taxon>
    </lineage>
</organism>
<name>U4TSZ1_9LACO</name>
<dbReference type="AlphaFoldDB" id="U4TSZ1"/>
<evidence type="ECO:0000313" key="4">
    <source>
        <dbReference type="Proteomes" id="UP000030647"/>
    </source>
</evidence>
<feature type="signal peptide" evidence="2">
    <location>
        <begin position="1"/>
        <end position="20"/>
    </location>
</feature>
<sequence>MQQRLLGVAAALAASLALLAGCGQQKITTTKKNYTADGMVAVIKGKAPHDAQLTAEIDGKTKKITNHDGNFVYTVAPTTKVQTVALKSGSAKRDVTVAASKGFGTYQAFAAKYNMILLQMNSKGKTTAKSGTTASSQQKQGAASGSQGQQSGATTTAAGAAAAKKAQATMQAQLLAQAAKQPGALPVTGQEGIHNILTVKDSTVRTNVQNGQLIGATFITPTATLKSKTKAAAFAQQFALLASTLGADAKAVMKDFQKQAKDSQNGQTTMKTITSNKVHFDVGYSPDKLYIYITK</sequence>
<reference evidence="4" key="1">
    <citation type="journal article" date="2013" name="Genome Announc.">
        <title>Whole-Genome Sequencing of Lactobacillus shenzhenensis Strain LY-73T.</title>
        <authorList>
            <person name="Lin Z."/>
            <person name="Liu Z."/>
            <person name="Yang R."/>
            <person name="Zou Y."/>
            <person name="Wan D."/>
            <person name="Chen J."/>
            <person name="Guo M."/>
            <person name="Zhao J."/>
            <person name="Fang C."/>
            <person name="Yang R."/>
            <person name="Liu F."/>
        </authorList>
    </citation>
    <scope>NUCLEOTIDE SEQUENCE [LARGE SCALE GENOMIC DNA]</scope>
    <source>
        <strain evidence="4">LY-73</strain>
    </source>
</reference>
<keyword evidence="4" id="KW-1185">Reference proteome</keyword>
<evidence type="ECO:0008006" key="5">
    <source>
        <dbReference type="Google" id="ProtNLM"/>
    </source>
</evidence>
<feature type="chain" id="PRO_5038507234" description="Lipoprotein" evidence="2">
    <location>
        <begin position="21"/>
        <end position="295"/>
    </location>
</feature>
<evidence type="ECO:0000313" key="3">
    <source>
        <dbReference type="EMBL" id="ERL66550.1"/>
    </source>
</evidence>
<keyword evidence="2" id="KW-0732">Signal</keyword>
<feature type="region of interest" description="Disordered" evidence="1">
    <location>
        <begin position="126"/>
        <end position="152"/>
    </location>
</feature>
<proteinExistence type="predicted"/>
<dbReference type="RefSeq" id="WP_022528176.1">
    <property type="nucleotide sequence ID" value="NZ_KI271582.1"/>
</dbReference>
<dbReference type="Proteomes" id="UP000030647">
    <property type="component" value="Unassembled WGS sequence"/>
</dbReference>
<accession>U4TSZ1</accession>